<dbReference type="EMBL" id="ANOG01000169">
    <property type="protein sequence ID" value="EMI21955.1"/>
    <property type="molecule type" value="Genomic_DNA"/>
</dbReference>
<dbReference type="Proteomes" id="UP000011991">
    <property type="component" value="Unassembled WGS sequence"/>
</dbReference>
<protein>
    <submittedName>
        <fullName evidence="1">Uncharacterized protein</fullName>
    </submittedName>
</protein>
<proteinExistence type="predicted"/>
<keyword evidence="2" id="KW-1185">Reference proteome</keyword>
<evidence type="ECO:0000313" key="1">
    <source>
        <dbReference type="EMBL" id="EMI21955.1"/>
    </source>
</evidence>
<organism evidence="1 2">
    <name type="scientific">Rhodopirellula maiorica SM1</name>
    <dbReference type="NCBI Taxonomy" id="1265738"/>
    <lineage>
        <taxon>Bacteria</taxon>
        <taxon>Pseudomonadati</taxon>
        <taxon>Planctomycetota</taxon>
        <taxon>Planctomycetia</taxon>
        <taxon>Pirellulales</taxon>
        <taxon>Pirellulaceae</taxon>
        <taxon>Novipirellula</taxon>
    </lineage>
</organism>
<dbReference type="PATRIC" id="fig|1265738.3.peg.1115"/>
<comment type="caution">
    <text evidence="1">The sequence shown here is derived from an EMBL/GenBank/DDBJ whole genome shotgun (WGS) entry which is preliminary data.</text>
</comment>
<reference evidence="1 2" key="1">
    <citation type="journal article" date="2013" name="Mar. Genomics">
        <title>Expression of sulfatases in Rhodopirellula baltica and the diversity of sulfatases in the genus Rhodopirellula.</title>
        <authorList>
            <person name="Wegner C.E."/>
            <person name="Richter-Heitmann T."/>
            <person name="Klindworth A."/>
            <person name="Klockow C."/>
            <person name="Richter M."/>
            <person name="Achstetter T."/>
            <person name="Glockner F.O."/>
            <person name="Harder J."/>
        </authorList>
    </citation>
    <scope>NUCLEOTIDE SEQUENCE [LARGE SCALE GENOMIC DNA]</scope>
    <source>
        <strain evidence="1 2">SM1</strain>
    </source>
</reference>
<dbReference type="AlphaFoldDB" id="M5RRP0"/>
<name>M5RRP0_9BACT</name>
<gene>
    <name evidence="1" type="ORF">RMSM_01116</name>
</gene>
<sequence length="40" mass="4429">MVPPRQLYWTVLVATHRSIIASPAAQRFAVAERQFSVAGC</sequence>
<evidence type="ECO:0000313" key="2">
    <source>
        <dbReference type="Proteomes" id="UP000011991"/>
    </source>
</evidence>
<accession>M5RRP0</accession>